<reference evidence="1 2" key="1">
    <citation type="submission" date="2019-12" db="EMBL/GenBank/DDBJ databases">
        <title>Genome sequencing and assembly of endphytes of Porphyra tenera.</title>
        <authorList>
            <person name="Park J.M."/>
            <person name="Shin R."/>
            <person name="Jo S.H."/>
        </authorList>
    </citation>
    <scope>NUCLEOTIDE SEQUENCE [LARGE SCALE GENOMIC DNA]</scope>
    <source>
        <strain evidence="1 2">GPM3</strain>
    </source>
</reference>
<dbReference type="AlphaFoldDB" id="A0AAP9SY56"/>
<dbReference type="Proteomes" id="UP000509761">
    <property type="component" value="Chromosome"/>
</dbReference>
<proteinExistence type="predicted"/>
<keyword evidence="2" id="KW-1185">Reference proteome</keyword>
<dbReference type="PROSITE" id="PS51257">
    <property type="entry name" value="PROKAR_LIPOPROTEIN"/>
    <property type="match status" value="1"/>
</dbReference>
<accession>A0AAP9SY56</accession>
<gene>
    <name evidence="1" type="ORF">FX987_00119</name>
</gene>
<evidence type="ECO:0000313" key="1">
    <source>
        <dbReference type="EMBL" id="QKS22377.1"/>
    </source>
</evidence>
<name>A0AAP9SY56_9GAMM</name>
<dbReference type="EMBL" id="CP054580">
    <property type="protein sequence ID" value="QKS22377.1"/>
    <property type="molecule type" value="Genomic_DNA"/>
</dbReference>
<protein>
    <submittedName>
        <fullName evidence="1">Uncharacterized protein</fullName>
    </submittedName>
</protein>
<organism evidence="1 2">
    <name type="scientific">Vreelandella titanicae</name>
    <dbReference type="NCBI Taxonomy" id="664683"/>
    <lineage>
        <taxon>Bacteria</taxon>
        <taxon>Pseudomonadati</taxon>
        <taxon>Pseudomonadota</taxon>
        <taxon>Gammaproteobacteria</taxon>
        <taxon>Oceanospirillales</taxon>
        <taxon>Halomonadaceae</taxon>
        <taxon>Vreelandella</taxon>
    </lineage>
</organism>
<sequence>MKNKLDKFIGHGTELIGGFVMTSTGCLMRQHTRLFKQL</sequence>
<evidence type="ECO:0000313" key="2">
    <source>
        <dbReference type="Proteomes" id="UP000509761"/>
    </source>
</evidence>